<dbReference type="InterPro" id="IPR029787">
    <property type="entry name" value="Nucleotide_cyclase"/>
</dbReference>
<keyword evidence="17" id="KW-0175">Coiled coil</keyword>
<organism evidence="20 21">
    <name type="scientific">Lepeophtheirus salmonis</name>
    <name type="common">Salmon louse</name>
    <name type="synonym">Caligus salmonis</name>
    <dbReference type="NCBI Taxonomy" id="72036"/>
    <lineage>
        <taxon>Eukaryota</taxon>
        <taxon>Metazoa</taxon>
        <taxon>Ecdysozoa</taxon>
        <taxon>Arthropoda</taxon>
        <taxon>Crustacea</taxon>
        <taxon>Multicrustacea</taxon>
        <taxon>Hexanauplia</taxon>
        <taxon>Copepoda</taxon>
        <taxon>Siphonostomatoida</taxon>
        <taxon>Caligidae</taxon>
        <taxon>Lepeophtheirus</taxon>
    </lineage>
</organism>
<dbReference type="PROSITE" id="PS50125">
    <property type="entry name" value="GUANYLATE_CYCLASE_2"/>
    <property type="match status" value="2"/>
</dbReference>
<proteinExistence type="inferred from homology"/>
<reference evidence="20" key="1">
    <citation type="submission" date="2021-02" db="EMBL/GenBank/DDBJ databases">
        <authorList>
            <person name="Bekaert M."/>
        </authorList>
    </citation>
    <scope>NUCLEOTIDE SEQUENCE</scope>
    <source>
        <strain evidence="20">IoA-00</strain>
    </source>
</reference>
<dbReference type="GO" id="GO:0035556">
    <property type="term" value="P:intracellular signal transduction"/>
    <property type="evidence" value="ECO:0007669"/>
    <property type="project" value="InterPro"/>
</dbReference>
<feature type="transmembrane region" description="Helical" evidence="19">
    <location>
        <begin position="570"/>
        <end position="593"/>
    </location>
</feature>
<evidence type="ECO:0000256" key="9">
    <source>
        <dbReference type="ARBA" id="ARBA00022840"/>
    </source>
</evidence>
<dbReference type="FunFam" id="3.30.70.1230:FF:000014">
    <property type="entry name" value="adenylate cyclase type 9"/>
    <property type="match status" value="1"/>
</dbReference>
<dbReference type="PANTHER" id="PTHR45627">
    <property type="entry name" value="ADENYLATE CYCLASE TYPE 1"/>
    <property type="match status" value="1"/>
</dbReference>
<keyword evidence="9" id="KW-0067">ATP-binding</keyword>
<evidence type="ECO:0000256" key="12">
    <source>
        <dbReference type="ARBA" id="ARBA00022998"/>
    </source>
</evidence>
<comment type="subcellular location">
    <subcellularLocation>
        <location evidence="3">Membrane</location>
        <topology evidence="3">Multi-pass membrane protein</topology>
    </subcellularLocation>
</comment>
<keyword evidence="12" id="KW-0115">cAMP biosynthesis</keyword>
<dbReference type="GO" id="GO:0004016">
    <property type="term" value="F:adenylate cyclase activity"/>
    <property type="evidence" value="ECO:0007669"/>
    <property type="project" value="UniProtKB-EC"/>
</dbReference>
<evidence type="ECO:0000256" key="5">
    <source>
        <dbReference type="ARBA" id="ARBA00022692"/>
    </source>
</evidence>
<dbReference type="Pfam" id="PF00211">
    <property type="entry name" value="Guanylate_cyc"/>
    <property type="match status" value="2"/>
</dbReference>
<dbReference type="Proteomes" id="UP000675881">
    <property type="component" value="Chromosome 12"/>
</dbReference>
<dbReference type="CDD" id="cd07302">
    <property type="entry name" value="CHD"/>
    <property type="match status" value="2"/>
</dbReference>
<keyword evidence="15 16" id="KW-0456">Lyase</keyword>
<evidence type="ECO:0000256" key="17">
    <source>
        <dbReference type="SAM" id="Coils"/>
    </source>
</evidence>
<evidence type="ECO:0000256" key="14">
    <source>
        <dbReference type="ARBA" id="ARBA00023180"/>
    </source>
</evidence>
<keyword evidence="21" id="KW-1185">Reference proteome</keyword>
<dbReference type="Pfam" id="PF06327">
    <property type="entry name" value="Adcy_cons_dom"/>
    <property type="match status" value="1"/>
</dbReference>
<gene>
    <name evidence="20" type="ORF">LSAA_3558</name>
</gene>
<comment type="cofactor">
    <cofactor evidence="2">
        <name>Mg(2+)</name>
        <dbReference type="ChEBI" id="CHEBI:18420"/>
    </cofactor>
</comment>
<evidence type="ECO:0000256" key="13">
    <source>
        <dbReference type="ARBA" id="ARBA00023136"/>
    </source>
</evidence>
<feature type="transmembrane region" description="Helical" evidence="19">
    <location>
        <begin position="543"/>
        <end position="564"/>
    </location>
</feature>
<evidence type="ECO:0000256" key="8">
    <source>
        <dbReference type="ARBA" id="ARBA00022741"/>
    </source>
</evidence>
<dbReference type="GO" id="GO:0007189">
    <property type="term" value="P:adenylate cyclase-activating G protein-coupled receptor signaling pathway"/>
    <property type="evidence" value="ECO:0007669"/>
    <property type="project" value="TreeGrafter"/>
</dbReference>
<keyword evidence="14" id="KW-0325">Glycoprotein</keyword>
<dbReference type="GO" id="GO:0046872">
    <property type="term" value="F:metal ion binding"/>
    <property type="evidence" value="ECO:0007669"/>
    <property type="project" value="UniProtKB-KW"/>
</dbReference>
<feature type="transmembrane region" description="Helical" evidence="19">
    <location>
        <begin position="46"/>
        <end position="68"/>
    </location>
</feature>
<dbReference type="GO" id="GO:0005524">
    <property type="term" value="F:ATP binding"/>
    <property type="evidence" value="ECO:0007669"/>
    <property type="project" value="UniProtKB-KW"/>
</dbReference>
<keyword evidence="11 19" id="KW-1133">Transmembrane helix</keyword>
<evidence type="ECO:0000256" key="7">
    <source>
        <dbReference type="ARBA" id="ARBA00022737"/>
    </source>
</evidence>
<dbReference type="SMART" id="SM00044">
    <property type="entry name" value="CYCc"/>
    <property type="match status" value="2"/>
</dbReference>
<dbReference type="GO" id="GO:0005886">
    <property type="term" value="C:plasma membrane"/>
    <property type="evidence" value="ECO:0007669"/>
    <property type="project" value="InterPro"/>
</dbReference>
<evidence type="ECO:0000256" key="3">
    <source>
        <dbReference type="ARBA" id="ARBA00004141"/>
    </source>
</evidence>
<feature type="transmembrane region" description="Helical" evidence="19">
    <location>
        <begin position="605"/>
        <end position="628"/>
    </location>
</feature>
<dbReference type="InterPro" id="IPR009398">
    <property type="entry name" value="Adcy_conserved_dom"/>
</dbReference>
<evidence type="ECO:0000256" key="6">
    <source>
        <dbReference type="ARBA" id="ARBA00022723"/>
    </source>
</evidence>
<comment type="catalytic activity">
    <reaction evidence="1">
        <text>ATP = 3',5'-cyclic AMP + diphosphate</text>
        <dbReference type="Rhea" id="RHEA:15389"/>
        <dbReference type="ChEBI" id="CHEBI:30616"/>
        <dbReference type="ChEBI" id="CHEBI:33019"/>
        <dbReference type="ChEBI" id="CHEBI:58165"/>
        <dbReference type="EC" id="4.6.1.1"/>
    </reaction>
</comment>
<dbReference type="Pfam" id="PF16214">
    <property type="entry name" value="AC_N"/>
    <property type="match status" value="1"/>
</dbReference>
<dbReference type="InterPro" id="IPR001054">
    <property type="entry name" value="A/G_cyclase"/>
</dbReference>
<accession>A0A7R8CGY8</accession>
<evidence type="ECO:0000256" key="15">
    <source>
        <dbReference type="ARBA" id="ARBA00023239"/>
    </source>
</evidence>
<evidence type="ECO:0000256" key="2">
    <source>
        <dbReference type="ARBA" id="ARBA00001946"/>
    </source>
</evidence>
<dbReference type="Gene3D" id="3.30.70.1230">
    <property type="entry name" value="Nucleotide cyclase"/>
    <property type="match status" value="2"/>
</dbReference>
<protein>
    <recommendedName>
        <fullName evidence="4">adenylate cyclase</fullName>
        <ecNumber evidence="4">4.6.1.1</ecNumber>
    </recommendedName>
</protein>
<evidence type="ECO:0000256" key="18">
    <source>
        <dbReference type="SAM" id="MobiDB-lite"/>
    </source>
</evidence>
<dbReference type="FunFam" id="3.30.70.1230:FF:000001">
    <property type="entry name" value="Adenylate cyclase"/>
    <property type="match status" value="1"/>
</dbReference>
<evidence type="ECO:0000313" key="20">
    <source>
        <dbReference type="EMBL" id="CAF2819388.1"/>
    </source>
</evidence>
<evidence type="ECO:0000313" key="21">
    <source>
        <dbReference type="Proteomes" id="UP000675881"/>
    </source>
</evidence>
<keyword evidence="6" id="KW-0479">Metal-binding</keyword>
<feature type="transmembrane region" description="Helical" evidence="19">
    <location>
        <begin position="708"/>
        <end position="727"/>
    </location>
</feature>
<dbReference type="InterPro" id="IPR032628">
    <property type="entry name" value="AC_N"/>
</dbReference>
<keyword evidence="13 19" id="KW-0472">Membrane</keyword>
<keyword evidence="8" id="KW-0547">Nucleotide-binding</keyword>
<sequence>MDHSVKAMNSHRKLALSRLLNRHRFENLELEGLFQRYIFKLQHSSISCLVALLIVVTGFLASLSFVLVKKATLENTHHSIHCLIFVVGRLGGSGRSVASPAGSLPHLLHAALANMDRHFLWTLSVFAPRPRVCLLPLNKLHLHWQQICANLCIFLSVNIVGFFIHNLTEQAQRRAFLDTRNCIASRLEIEDENEKLERLLLSVLPQHVAIEMKQDIMSPVAGQFHKIYIQRHENVSILFADIVGFTVLSSQCSAQELVRLLNELFGRFDQLANQHNCLRIKILGDCYYCVSGLPESCYEHARNCVEMEDCDVSDVFLIYRLFVEATDVNLNMRVGVHTGRVLCGVLGLRKWQYDVWSNDVTLANHMESGGLAGRVHITQSTLDHLDGEYDVEPGNGYTRDIYLRETGIQTFFIISPLKRQKPSLFDTLQLNQSIITSGTKKTPFFQNGFKYGYSNNVELSKNSSTICAAINSRKNIKLSERIMLKKKRFTSLTPTSRVNKFLSQAIEARSVDQEKTSHVNLISLCFKDSNKEKQYQEDIDPSFPGALVCCLLLLLLLGGIQVLVLPRTLILLLLFLTSFAWISIVLMLILAVRLNCIFWDISKSFLLRLAITTFSIVLIYTTIQVNVFTCSADCISDCTNSCHRWCPLPHYIVINCLIGFLTVSTFLKLPFMIKSLLLGAMALVYILLIELSHKSLFLCYDQQFRSSIPLDVSSIVILIIFLFGVTLHGRQVEWMTRLDFLWQIQARDEKFDMEALQNSNRRILFNLLPAHVATHFLDSQFRNNLELYSQSYSRVGVIFASITNFHEFYMELDLNNQGVECLRLLNEIIADFDELISEERFRAIDKIKTIGSTYMAAVGLFPEYKILEEKEDLSASAVHYMSILIEFALGLRLKLSNINENSYNNFMLRIGCNVGPVVAGVIGARKPQYDIWGNTVNVASRMESTGLPNHTQVTEEVYNVLKSESFEFKCRGKIKVKGKGEMTTFFLVDRRLDIARPDDLAHAHQKHKWASNFNIPPRFTSPLTSQSELKNQQLVVPSQQLFFNTKISKMNEETEPLIPPRTTSKGIIPIRNTCIDAKHSIDKTEHVRMTYNNHRRTFAKPPSNLQSTDSIVQTNFNLCYRRSNDYQHNIKLNRYYSDENLHYRGKYLIPRPRVHSSADEISSLNHSPSISSSDESFSYLHTNDATAIGSHSPPRPKNHAPWVYPSSVQEGSLTFEVSPSLRCNKLENKFIELPILGSTPSQITDIKNTSSSKYNESLRDRLHLPSGVESCKSGMSSPLESIYKGDSCGSFEFLPNNVTTSLKNKVIGASSSLIETNEDNLFFSPTPKKLIESATAILTQIQNLRCGSELQDETKGYKYVEDEILLNIQKSIKPPINDISLVTSQVGFAAVREMARIQEDELHNLDDIQCSVSNSTSDQFFIDDTVLQNSKQVVEERISAVVLNRESEQREIDEFEEEERKIIESESLESSNHATNMTPASRLFAMHGRWTGGKREENEMRRLMNQQSRISETLSETSQSDAWSEDISNSCYEIEDDTETEADKGHDGDMDDDDETSFSSRTSSQMFETTSGPVSSSFSQLEWKCVS</sequence>
<dbReference type="EC" id="4.6.1.1" evidence="4"/>
<dbReference type="SUPFAM" id="SSF55073">
    <property type="entry name" value="Nucleotide cyclase"/>
    <property type="match status" value="2"/>
</dbReference>
<dbReference type="PANTHER" id="PTHR45627:SF26">
    <property type="entry name" value="ADENYLATE CYCLASE TYPE 1"/>
    <property type="match status" value="1"/>
</dbReference>
<evidence type="ECO:0000256" key="1">
    <source>
        <dbReference type="ARBA" id="ARBA00001593"/>
    </source>
</evidence>
<dbReference type="OrthoDB" id="2107370at2759"/>
<dbReference type="InterPro" id="IPR018297">
    <property type="entry name" value="A/G_cyclase_CS"/>
</dbReference>
<keyword evidence="7" id="KW-0677">Repeat</keyword>
<feature type="region of interest" description="Disordered" evidence="18">
    <location>
        <begin position="1535"/>
        <end position="1587"/>
    </location>
</feature>
<evidence type="ECO:0000256" key="19">
    <source>
        <dbReference type="SAM" id="Phobius"/>
    </source>
</evidence>
<dbReference type="PROSITE" id="PS00452">
    <property type="entry name" value="GUANYLATE_CYCLASE_1"/>
    <property type="match status" value="2"/>
</dbReference>
<evidence type="ECO:0000256" key="4">
    <source>
        <dbReference type="ARBA" id="ARBA00012201"/>
    </source>
</evidence>
<feature type="transmembrane region" description="Helical" evidence="19">
    <location>
        <begin position="676"/>
        <end position="696"/>
    </location>
</feature>
<evidence type="ECO:0000256" key="11">
    <source>
        <dbReference type="ARBA" id="ARBA00022989"/>
    </source>
</evidence>
<feature type="compositionally biased region" description="Polar residues" evidence="18">
    <location>
        <begin position="1557"/>
        <end position="1580"/>
    </location>
</feature>
<name>A0A7R8CGY8_LEPSM</name>
<keyword evidence="10" id="KW-0460">Magnesium</keyword>
<feature type="transmembrane region" description="Helical" evidence="19">
    <location>
        <begin position="144"/>
        <end position="164"/>
    </location>
</feature>
<keyword evidence="5 19" id="KW-0812">Transmembrane</keyword>
<dbReference type="GO" id="GO:0006171">
    <property type="term" value="P:cAMP biosynthetic process"/>
    <property type="evidence" value="ECO:0007669"/>
    <property type="project" value="UniProtKB-KW"/>
</dbReference>
<comment type="similarity">
    <text evidence="16">Belongs to the adenylyl cyclase class-4/guanylyl cyclase family.</text>
</comment>
<evidence type="ECO:0000256" key="10">
    <source>
        <dbReference type="ARBA" id="ARBA00022842"/>
    </source>
</evidence>
<evidence type="ECO:0000256" key="16">
    <source>
        <dbReference type="RuleBase" id="RU000405"/>
    </source>
</evidence>
<dbReference type="EMBL" id="HG994591">
    <property type="protein sequence ID" value="CAF2819388.1"/>
    <property type="molecule type" value="Genomic_DNA"/>
</dbReference>
<feature type="coiled-coil region" evidence="17">
    <location>
        <begin position="1438"/>
        <end position="1465"/>
    </location>
</feature>